<dbReference type="SFLD" id="SFLDG00363">
    <property type="entry name" value="AMPS_(cytGST):_Alpha-__Mu-__Pi"/>
    <property type="match status" value="1"/>
</dbReference>
<dbReference type="InParanoid" id="F6RDW1"/>
<dbReference type="SFLD" id="SFLDG01205">
    <property type="entry name" value="AMPS.1"/>
    <property type="match status" value="1"/>
</dbReference>
<reference evidence="6" key="3">
    <citation type="submission" date="2025-08" db="UniProtKB">
        <authorList>
            <consortium name="Ensembl"/>
        </authorList>
    </citation>
    <scope>IDENTIFICATION</scope>
</reference>
<dbReference type="GeneID" id="100177239"/>
<gene>
    <name evidence="6" type="primary">LOC100177239</name>
</gene>
<dbReference type="Pfam" id="PF14497">
    <property type="entry name" value="GST_C_3"/>
    <property type="match status" value="1"/>
</dbReference>
<dbReference type="FunCoup" id="F6RDW1">
    <property type="interactions" value="18"/>
</dbReference>
<dbReference type="GeneTree" id="ENSGT00940000166401"/>
<dbReference type="EMBL" id="EAAA01000071">
    <property type="status" value="NOT_ANNOTATED_CDS"/>
    <property type="molecule type" value="Genomic_DNA"/>
</dbReference>
<feature type="domain" description="GST N-terminal" evidence="4">
    <location>
        <begin position="2"/>
        <end position="79"/>
    </location>
</feature>
<dbReference type="Proteomes" id="UP000008144">
    <property type="component" value="Chromosome 1"/>
</dbReference>
<reference evidence="6" key="2">
    <citation type="journal article" date="2008" name="Genome Biol.">
        <title>Improved genome assembly and evidence-based global gene model set for the chordate Ciona intestinalis: new insight into intron and operon populations.</title>
        <authorList>
            <person name="Satou Y."/>
            <person name="Mineta K."/>
            <person name="Ogasawara M."/>
            <person name="Sasakura Y."/>
            <person name="Shoguchi E."/>
            <person name="Ueno K."/>
            <person name="Yamada L."/>
            <person name="Matsumoto J."/>
            <person name="Wasserscheid J."/>
            <person name="Dewar K."/>
            <person name="Wiley G.B."/>
            <person name="Macmil S.L."/>
            <person name="Roe B.A."/>
            <person name="Zeller R.W."/>
            <person name="Hastings K.E."/>
            <person name="Lemaire P."/>
            <person name="Lindquist E."/>
            <person name="Endo T."/>
            <person name="Hotta K."/>
            <person name="Inaba K."/>
        </authorList>
    </citation>
    <scope>NUCLEOTIDE SEQUENCE [LARGE SCALE GENOMIC DNA]</scope>
    <source>
        <strain evidence="6">wild type</strain>
    </source>
</reference>
<dbReference type="AlphaFoldDB" id="F6RDW1"/>
<protein>
    <recommendedName>
        <fullName evidence="1">glutathione transferase</fullName>
        <ecNumber evidence="1">2.5.1.18</ecNumber>
    </recommendedName>
</protein>
<evidence type="ECO:0000259" key="4">
    <source>
        <dbReference type="PROSITE" id="PS50404"/>
    </source>
</evidence>
<dbReference type="SFLD" id="SFLDS00019">
    <property type="entry name" value="Glutathione_Transferase_(cytos"/>
    <property type="match status" value="1"/>
</dbReference>
<evidence type="ECO:0000313" key="7">
    <source>
        <dbReference type="Proteomes" id="UP000008144"/>
    </source>
</evidence>
<accession>A0A1W3JUW2</accession>
<dbReference type="PANTHER" id="PTHR11571:SF224">
    <property type="entry name" value="HEMATOPOIETIC PROSTAGLANDIN D SYNTHASE"/>
    <property type="match status" value="1"/>
</dbReference>
<feature type="domain" description="GST C-terminal" evidence="5">
    <location>
        <begin position="65"/>
        <end position="197"/>
    </location>
</feature>
<evidence type="ECO:0000313" key="6">
    <source>
        <dbReference type="Ensembl" id="ENSCINP00000025179.2"/>
    </source>
</evidence>
<dbReference type="InterPro" id="IPR036249">
    <property type="entry name" value="Thioredoxin-like_sf"/>
</dbReference>
<keyword evidence="2" id="KW-0808">Transferase</keyword>
<reference evidence="7" key="1">
    <citation type="journal article" date="2002" name="Science">
        <title>The draft genome of Ciona intestinalis: insights into chordate and vertebrate origins.</title>
        <authorList>
            <person name="Dehal P."/>
            <person name="Satou Y."/>
            <person name="Campbell R.K."/>
            <person name="Chapman J."/>
            <person name="Degnan B."/>
            <person name="De Tomaso A."/>
            <person name="Davidson B."/>
            <person name="Di Gregorio A."/>
            <person name="Gelpke M."/>
            <person name="Goodstein D.M."/>
            <person name="Harafuji N."/>
            <person name="Hastings K.E."/>
            <person name="Ho I."/>
            <person name="Hotta K."/>
            <person name="Huang W."/>
            <person name="Kawashima T."/>
            <person name="Lemaire P."/>
            <person name="Martinez D."/>
            <person name="Meinertzhagen I.A."/>
            <person name="Necula S."/>
            <person name="Nonaka M."/>
            <person name="Putnam N."/>
            <person name="Rash S."/>
            <person name="Saiga H."/>
            <person name="Satake M."/>
            <person name="Terry A."/>
            <person name="Yamada L."/>
            <person name="Wang H.G."/>
            <person name="Awazu S."/>
            <person name="Azumi K."/>
            <person name="Boore J."/>
            <person name="Branno M."/>
            <person name="Chin-Bow S."/>
            <person name="DeSantis R."/>
            <person name="Doyle S."/>
            <person name="Francino P."/>
            <person name="Keys D.N."/>
            <person name="Haga S."/>
            <person name="Hayashi H."/>
            <person name="Hino K."/>
            <person name="Imai K.S."/>
            <person name="Inaba K."/>
            <person name="Kano S."/>
            <person name="Kobayashi K."/>
            <person name="Kobayashi M."/>
            <person name="Lee B.I."/>
            <person name="Makabe K.W."/>
            <person name="Manohar C."/>
            <person name="Matassi G."/>
            <person name="Medina M."/>
            <person name="Mochizuki Y."/>
            <person name="Mount S."/>
            <person name="Morishita T."/>
            <person name="Miura S."/>
            <person name="Nakayama A."/>
            <person name="Nishizaka S."/>
            <person name="Nomoto H."/>
            <person name="Ohta F."/>
            <person name="Oishi K."/>
            <person name="Rigoutsos I."/>
            <person name="Sano M."/>
            <person name="Sasaki A."/>
            <person name="Sasakura Y."/>
            <person name="Shoguchi E."/>
            <person name="Shin-i T."/>
            <person name="Spagnuolo A."/>
            <person name="Stainier D."/>
            <person name="Suzuki M.M."/>
            <person name="Tassy O."/>
            <person name="Takatori N."/>
            <person name="Tokuoka M."/>
            <person name="Yagi K."/>
            <person name="Yoshizaki F."/>
            <person name="Wada S."/>
            <person name="Zhang C."/>
            <person name="Hyatt P.D."/>
            <person name="Larimer F."/>
            <person name="Detter C."/>
            <person name="Doggett N."/>
            <person name="Glavina T."/>
            <person name="Hawkins T."/>
            <person name="Richardson P."/>
            <person name="Lucas S."/>
            <person name="Kohara Y."/>
            <person name="Levine M."/>
            <person name="Satoh N."/>
            <person name="Rokhsar D.S."/>
        </authorList>
    </citation>
    <scope>NUCLEOTIDE SEQUENCE [LARGE SCALE GENOMIC DNA]</scope>
</reference>
<dbReference type="SUPFAM" id="SSF47616">
    <property type="entry name" value="GST C-terminal domain-like"/>
    <property type="match status" value="1"/>
</dbReference>
<dbReference type="GO" id="GO:0004364">
    <property type="term" value="F:glutathione transferase activity"/>
    <property type="evidence" value="ECO:0000318"/>
    <property type="project" value="GO_Central"/>
</dbReference>
<proteinExistence type="predicted"/>
<dbReference type="OMA" id="EHFACIE"/>
<dbReference type="Ensembl" id="ENSCINT00000025425.2">
    <property type="protein sequence ID" value="ENSCINP00000025179.2"/>
    <property type="gene ID" value="ENSCING00000013796.2"/>
</dbReference>
<dbReference type="InterPro" id="IPR004046">
    <property type="entry name" value="GST_C"/>
</dbReference>
<comment type="catalytic activity">
    <reaction evidence="3">
        <text>RX + glutathione = an S-substituted glutathione + a halide anion + H(+)</text>
        <dbReference type="Rhea" id="RHEA:16437"/>
        <dbReference type="ChEBI" id="CHEBI:15378"/>
        <dbReference type="ChEBI" id="CHEBI:16042"/>
        <dbReference type="ChEBI" id="CHEBI:17792"/>
        <dbReference type="ChEBI" id="CHEBI:57925"/>
        <dbReference type="ChEBI" id="CHEBI:90779"/>
        <dbReference type="EC" id="2.5.1.18"/>
    </reaction>
</comment>
<dbReference type="Pfam" id="PF02798">
    <property type="entry name" value="GST_N"/>
    <property type="match status" value="1"/>
</dbReference>
<dbReference type="EC" id="2.5.1.18" evidence="1"/>
<dbReference type="OrthoDB" id="414243at2759"/>
<organism evidence="6 7">
    <name type="scientific">Ciona intestinalis</name>
    <name type="common">Transparent sea squirt</name>
    <name type="synonym">Ascidia intestinalis</name>
    <dbReference type="NCBI Taxonomy" id="7719"/>
    <lineage>
        <taxon>Eukaryota</taxon>
        <taxon>Metazoa</taxon>
        <taxon>Chordata</taxon>
        <taxon>Tunicata</taxon>
        <taxon>Ascidiacea</taxon>
        <taxon>Phlebobranchia</taxon>
        <taxon>Cionidae</taxon>
        <taxon>Ciona</taxon>
    </lineage>
</organism>
<dbReference type="InterPro" id="IPR004045">
    <property type="entry name" value="Glutathione_S-Trfase_N"/>
</dbReference>
<dbReference type="KEGG" id="cin:100177239"/>
<dbReference type="GO" id="GO:0006749">
    <property type="term" value="P:glutathione metabolic process"/>
    <property type="evidence" value="ECO:0000318"/>
    <property type="project" value="GO_Central"/>
</dbReference>
<dbReference type="SUPFAM" id="SSF52833">
    <property type="entry name" value="Thioredoxin-like"/>
    <property type="match status" value="1"/>
</dbReference>
<dbReference type="PANTHER" id="PTHR11571">
    <property type="entry name" value="GLUTATHIONE S-TRANSFERASE"/>
    <property type="match status" value="1"/>
</dbReference>
<evidence type="ECO:0000256" key="1">
    <source>
        <dbReference type="ARBA" id="ARBA00012452"/>
    </source>
</evidence>
<dbReference type="Gene3D" id="1.20.1050.10">
    <property type="match status" value="1"/>
</dbReference>
<dbReference type="PROSITE" id="PS50405">
    <property type="entry name" value="GST_CTER"/>
    <property type="match status" value="1"/>
</dbReference>
<accession>F6RDW1</accession>
<dbReference type="RefSeq" id="XP_009862163.1">
    <property type="nucleotide sequence ID" value="XM_009863861.3"/>
</dbReference>
<dbReference type="CDD" id="cd03039">
    <property type="entry name" value="GST_N_Sigma_like"/>
    <property type="match status" value="1"/>
</dbReference>
<dbReference type="PROSITE" id="PS50404">
    <property type="entry name" value="GST_NTER"/>
    <property type="match status" value="1"/>
</dbReference>
<dbReference type="Gene3D" id="3.40.30.10">
    <property type="entry name" value="Glutaredoxin"/>
    <property type="match status" value="1"/>
</dbReference>
<evidence type="ECO:0000256" key="2">
    <source>
        <dbReference type="ARBA" id="ARBA00022679"/>
    </source>
</evidence>
<dbReference type="FunFam" id="3.40.30.10:FF:000035">
    <property type="entry name" value="hematopoietic prostaglandin D synthase"/>
    <property type="match status" value="1"/>
</dbReference>
<reference evidence="6" key="4">
    <citation type="submission" date="2025-09" db="UniProtKB">
        <authorList>
            <consortium name="Ensembl"/>
        </authorList>
    </citation>
    <scope>IDENTIFICATION</scope>
</reference>
<sequence>MPVYKLYYFPIKGRGEVIRLIFACAGVEFEDIRIPFEDWPSRKHEMPFGQIPILEVDGKKMSQSSAICRYLAREFNLYGKDNFAGYKSDEFGDAMYDVMLKLPWTEKDEKKKEELTKIAVNETIPPMLLPFEEYLQGDYWAGELTIGDITFASCADHLLSLRPDIFDATPKLKALKERVFSIPNIAKYVATRPKTSM</sequence>
<dbReference type="InterPro" id="IPR036282">
    <property type="entry name" value="Glutathione-S-Trfase_C_sf"/>
</dbReference>
<dbReference type="InterPro" id="IPR010987">
    <property type="entry name" value="Glutathione-S-Trfase_C-like"/>
</dbReference>
<dbReference type="InterPro" id="IPR050213">
    <property type="entry name" value="GST_superfamily"/>
</dbReference>
<evidence type="ECO:0000256" key="3">
    <source>
        <dbReference type="ARBA" id="ARBA00047960"/>
    </source>
</evidence>
<dbReference type="HOGENOM" id="CLU_039475_1_0_1"/>
<keyword evidence="7" id="KW-1185">Reference proteome</keyword>
<evidence type="ECO:0000259" key="5">
    <source>
        <dbReference type="PROSITE" id="PS50405"/>
    </source>
</evidence>
<dbReference type="InterPro" id="IPR040079">
    <property type="entry name" value="Glutathione_S-Trfase"/>
</dbReference>
<name>F6RDW1_CIOIN</name>
<dbReference type="RefSeq" id="XP_026694142.1">
    <property type="nucleotide sequence ID" value="XM_026838341.1"/>
</dbReference>
<dbReference type="STRING" id="7719.ENSCINP00000025179"/>
<dbReference type="RefSeq" id="NP_001037828.2">
    <property type="nucleotide sequence ID" value="NM_001044363.2"/>
</dbReference>